<keyword evidence="2" id="KW-1185">Reference proteome</keyword>
<evidence type="ECO:0000313" key="2">
    <source>
        <dbReference type="Proteomes" id="UP000092713"/>
    </source>
</evidence>
<organism evidence="1 2">
    <name type="scientific">Janthinobacterium psychrotolerans</name>
    <dbReference type="NCBI Taxonomy" id="1747903"/>
    <lineage>
        <taxon>Bacteria</taxon>
        <taxon>Pseudomonadati</taxon>
        <taxon>Pseudomonadota</taxon>
        <taxon>Betaproteobacteria</taxon>
        <taxon>Burkholderiales</taxon>
        <taxon>Oxalobacteraceae</taxon>
        <taxon>Janthinobacterium</taxon>
    </lineage>
</organism>
<gene>
    <name evidence="1" type="ORF">ASR47_102341</name>
</gene>
<dbReference type="AlphaFoldDB" id="A0A1A7C8H3"/>
<dbReference type="RefSeq" id="WP_065306363.1">
    <property type="nucleotide sequence ID" value="NZ_LOCQ01000040.1"/>
</dbReference>
<dbReference type="STRING" id="1747903.ASR47_102341"/>
<dbReference type="OrthoDB" id="8781310at2"/>
<protein>
    <submittedName>
        <fullName evidence="1">Uncharacterized protein</fullName>
    </submittedName>
</protein>
<proteinExistence type="predicted"/>
<accession>A0A1A7C8H3</accession>
<dbReference type="EMBL" id="LOCQ01000040">
    <property type="protein sequence ID" value="OBV41070.1"/>
    <property type="molecule type" value="Genomic_DNA"/>
</dbReference>
<name>A0A1A7C8H3_9BURK</name>
<evidence type="ECO:0000313" key="1">
    <source>
        <dbReference type="EMBL" id="OBV41070.1"/>
    </source>
</evidence>
<reference evidence="1 2" key="1">
    <citation type="submission" date="2016-04" db="EMBL/GenBank/DDBJ databases">
        <title>Draft genome sequence of Janthinobacterium psychrotolerans sp. nov., isolated from freshwater sediments in Denmark.</title>
        <authorList>
            <person name="Gong X."/>
            <person name="Skrivergaard S."/>
            <person name="Korsgaard B.S."/>
            <person name="Schreiber L."/>
            <person name="Marshall I.P."/>
            <person name="Finster K."/>
            <person name="Schramm A."/>
        </authorList>
    </citation>
    <scope>NUCLEOTIDE SEQUENCE [LARGE SCALE GENOMIC DNA]</scope>
    <source>
        <strain evidence="1 2">S3-2</strain>
    </source>
</reference>
<dbReference type="Proteomes" id="UP000092713">
    <property type="component" value="Unassembled WGS sequence"/>
</dbReference>
<sequence>MSSFQFDSLGYSERLQEAGVSAAQAAVHAKVMAEVLSRSVAFPEDMMRLESSLLQKIETSQLKMTAELEKLRSDTTLLKAMVGFLISLQLPVLFKLYFG</sequence>
<comment type="caution">
    <text evidence="1">The sequence shown here is derived from an EMBL/GenBank/DDBJ whole genome shotgun (WGS) entry which is preliminary data.</text>
</comment>